<dbReference type="CDD" id="cd00082">
    <property type="entry name" value="HisKA"/>
    <property type="match status" value="1"/>
</dbReference>
<keyword evidence="13" id="KW-0812">Transmembrane</keyword>
<evidence type="ECO:0000256" key="8">
    <source>
        <dbReference type="ARBA" id="ARBA00022741"/>
    </source>
</evidence>
<keyword evidence="12 13" id="KW-0472">Membrane</keyword>
<keyword evidence="5" id="KW-1003">Cell membrane</keyword>
<feature type="transmembrane region" description="Helical" evidence="13">
    <location>
        <begin position="219"/>
        <end position="236"/>
    </location>
</feature>
<evidence type="ECO:0000256" key="6">
    <source>
        <dbReference type="ARBA" id="ARBA00022553"/>
    </source>
</evidence>
<evidence type="ECO:0000256" key="1">
    <source>
        <dbReference type="ARBA" id="ARBA00000085"/>
    </source>
</evidence>
<evidence type="ECO:0000313" key="15">
    <source>
        <dbReference type="EMBL" id="THD75993.1"/>
    </source>
</evidence>
<dbReference type="InterPro" id="IPR003661">
    <property type="entry name" value="HisK_dim/P_dom"/>
</dbReference>
<comment type="catalytic activity">
    <reaction evidence="1">
        <text>ATP + protein L-histidine = ADP + protein N-phospho-L-histidine.</text>
        <dbReference type="EC" id="2.7.13.3"/>
    </reaction>
</comment>
<keyword evidence="10" id="KW-0067">ATP-binding</keyword>
<dbReference type="GO" id="GO:0045121">
    <property type="term" value="C:membrane raft"/>
    <property type="evidence" value="ECO:0007669"/>
    <property type="project" value="UniProtKB-SubCell"/>
</dbReference>
<keyword evidence="6" id="KW-0597">Phosphoprotein</keyword>
<feature type="domain" description="Histidine kinase" evidence="14">
    <location>
        <begin position="377"/>
        <end position="595"/>
    </location>
</feature>
<dbReference type="GO" id="GO:0000155">
    <property type="term" value="F:phosphorelay sensor kinase activity"/>
    <property type="evidence" value="ECO:0007669"/>
    <property type="project" value="InterPro"/>
</dbReference>
<evidence type="ECO:0000256" key="13">
    <source>
        <dbReference type="SAM" id="Phobius"/>
    </source>
</evidence>
<dbReference type="GO" id="GO:0005524">
    <property type="term" value="F:ATP binding"/>
    <property type="evidence" value="ECO:0007669"/>
    <property type="project" value="UniProtKB-KW"/>
</dbReference>
<evidence type="ECO:0000256" key="5">
    <source>
        <dbReference type="ARBA" id="ARBA00022475"/>
    </source>
</evidence>
<protein>
    <recommendedName>
        <fullName evidence="4">histidine kinase</fullName>
        <ecNumber evidence="4">2.7.13.3</ecNumber>
    </recommendedName>
</protein>
<dbReference type="PROSITE" id="PS50109">
    <property type="entry name" value="HIS_KIN"/>
    <property type="match status" value="1"/>
</dbReference>
<reference evidence="15 16" key="1">
    <citation type="submission" date="2019-04" db="EMBL/GenBank/DDBJ databases">
        <title>Draft genome sequence of Youngimonas vesicularis.</title>
        <authorList>
            <person name="Hameed A."/>
        </authorList>
    </citation>
    <scope>NUCLEOTIDE SEQUENCE [LARGE SCALE GENOMIC DNA]</scope>
    <source>
        <strain evidence="15 16">CC-AMW-E</strain>
    </source>
</reference>
<dbReference type="InterPro" id="IPR005467">
    <property type="entry name" value="His_kinase_dom"/>
</dbReference>
<dbReference type="Gene3D" id="3.30.565.10">
    <property type="entry name" value="Histidine kinase-like ATPase, C-terminal domain"/>
    <property type="match status" value="1"/>
</dbReference>
<dbReference type="AlphaFoldDB" id="A0A4S3MBH2"/>
<gene>
    <name evidence="15" type="ORF">E7681_05990</name>
</gene>
<evidence type="ECO:0000256" key="2">
    <source>
        <dbReference type="ARBA" id="ARBA00004236"/>
    </source>
</evidence>
<dbReference type="InterPro" id="IPR036890">
    <property type="entry name" value="HATPase_C_sf"/>
</dbReference>
<keyword evidence="9" id="KW-0418">Kinase</keyword>
<keyword evidence="13" id="KW-1133">Transmembrane helix</keyword>
<dbReference type="PANTHER" id="PTHR43711:SF1">
    <property type="entry name" value="HISTIDINE KINASE 1"/>
    <property type="match status" value="1"/>
</dbReference>
<organism evidence="15 16">
    <name type="scientific">Thalassobius vesicularis</name>
    <dbReference type="NCBI Taxonomy" id="1294297"/>
    <lineage>
        <taxon>Bacteria</taxon>
        <taxon>Pseudomonadati</taxon>
        <taxon>Pseudomonadota</taxon>
        <taxon>Alphaproteobacteria</taxon>
        <taxon>Rhodobacterales</taxon>
        <taxon>Roseobacteraceae</taxon>
        <taxon>Thalassovita</taxon>
    </lineage>
</organism>
<keyword evidence="8" id="KW-0547">Nucleotide-binding</keyword>
<feature type="transmembrane region" description="Helical" evidence="13">
    <location>
        <begin position="154"/>
        <end position="175"/>
    </location>
</feature>
<comment type="subcellular location">
    <subcellularLocation>
        <location evidence="2">Cell membrane</location>
    </subcellularLocation>
    <subcellularLocation>
        <location evidence="3">Membrane raft</location>
        <topology evidence="3">Multi-pass membrane protein</topology>
    </subcellularLocation>
</comment>
<dbReference type="InterPro" id="IPR050736">
    <property type="entry name" value="Sensor_HK_Regulatory"/>
</dbReference>
<name>A0A4S3MBH2_9RHOB</name>
<dbReference type="Gene3D" id="1.10.287.130">
    <property type="match status" value="1"/>
</dbReference>
<dbReference type="SUPFAM" id="SSF47384">
    <property type="entry name" value="Homodimeric domain of signal transducing histidine kinase"/>
    <property type="match status" value="1"/>
</dbReference>
<dbReference type="GO" id="GO:0005886">
    <property type="term" value="C:plasma membrane"/>
    <property type="evidence" value="ECO:0007669"/>
    <property type="project" value="UniProtKB-SubCell"/>
</dbReference>
<evidence type="ECO:0000256" key="3">
    <source>
        <dbReference type="ARBA" id="ARBA00004314"/>
    </source>
</evidence>
<dbReference type="SMART" id="SM00388">
    <property type="entry name" value="HisKA"/>
    <property type="match status" value="1"/>
</dbReference>
<dbReference type="PRINTS" id="PR00344">
    <property type="entry name" value="BCTRLSENSOR"/>
</dbReference>
<dbReference type="InterPro" id="IPR003594">
    <property type="entry name" value="HATPase_dom"/>
</dbReference>
<evidence type="ECO:0000256" key="10">
    <source>
        <dbReference type="ARBA" id="ARBA00022840"/>
    </source>
</evidence>
<feature type="transmembrane region" description="Helical" evidence="13">
    <location>
        <begin position="109"/>
        <end position="127"/>
    </location>
</feature>
<dbReference type="Pfam" id="PF02518">
    <property type="entry name" value="HATPase_c"/>
    <property type="match status" value="1"/>
</dbReference>
<dbReference type="Gene3D" id="3.30.450.20">
    <property type="entry name" value="PAS domain"/>
    <property type="match status" value="1"/>
</dbReference>
<dbReference type="Pfam" id="PF16927">
    <property type="entry name" value="HisKA_7TM"/>
    <property type="match status" value="1"/>
</dbReference>
<dbReference type="FunFam" id="3.30.565.10:FF:000023">
    <property type="entry name" value="PAS domain-containing sensor histidine kinase"/>
    <property type="match status" value="1"/>
</dbReference>
<dbReference type="InterPro" id="IPR031621">
    <property type="entry name" value="HisKA_7TM"/>
</dbReference>
<keyword evidence="16" id="KW-1185">Reference proteome</keyword>
<evidence type="ECO:0000313" key="16">
    <source>
        <dbReference type="Proteomes" id="UP000306113"/>
    </source>
</evidence>
<dbReference type="EC" id="2.7.13.3" evidence="4"/>
<feature type="transmembrane region" description="Helical" evidence="13">
    <location>
        <begin position="187"/>
        <end position="207"/>
    </location>
</feature>
<evidence type="ECO:0000256" key="7">
    <source>
        <dbReference type="ARBA" id="ARBA00022679"/>
    </source>
</evidence>
<dbReference type="FunFam" id="1.10.287.130:FF:000001">
    <property type="entry name" value="Two-component sensor histidine kinase"/>
    <property type="match status" value="1"/>
</dbReference>
<dbReference type="PANTHER" id="PTHR43711">
    <property type="entry name" value="TWO-COMPONENT HISTIDINE KINASE"/>
    <property type="match status" value="1"/>
</dbReference>
<evidence type="ECO:0000256" key="9">
    <source>
        <dbReference type="ARBA" id="ARBA00022777"/>
    </source>
</evidence>
<dbReference type="SUPFAM" id="SSF55874">
    <property type="entry name" value="ATPase domain of HSP90 chaperone/DNA topoisomerase II/histidine kinase"/>
    <property type="match status" value="1"/>
</dbReference>
<accession>A0A4S3MBH2</accession>
<sequence>MSVTCLAPSYFDVPVLGTFAVFVASVLFAVWVWVNHQFAGKRAFMIAEIGMLWWLLTATMELSSASLTCKLFWSQFAWPGIVLMPSAWAIFLFHYAIGQDDSLPQLKKFSYWVGPSIIGLIAISNDLHHLMYTENTHLAEVNGRPSGVFDHGPLFYLAVSYVYAFMLASIGVGVTAVRRAMPQLRGFFVMMLVITLVPISANLAYILGGFTLFGFDPTPFMFSFVIMAFGWLVVNNRMMDITAISRDLLFASTTSPILIFDDEGLLSGMNPAAKRLLGRDHRAIGTNLTTVPKIGPIVGDVLLRGAQAQMSTILWDDRAYHARLTPIPSPINPDSAPVGWTIAFIDITEQQAYGELMKQAAEQAEAANRAKSDFLATVSHELRTPLTSIQGALDIVQMTAGDKIPEQTAQLLSIAANNTRRLKSLIDDLLDLQKIEQGLMEFQMEEVDLVPLLEESISANKGYLDRYGVIAVANLPETPCVVHGDQKRLMQVMANLMSNAAKFSDNGKTVDIALRPENGSVSILVTDHGVGIPPGCEDKVFGRFSQVDSAATRSRGGSGLGLNITQEILAAHRGTIHYESQLGKGTTFVVSLPAA</sequence>
<dbReference type="EMBL" id="SSMD01000002">
    <property type="protein sequence ID" value="THD75993.1"/>
    <property type="molecule type" value="Genomic_DNA"/>
</dbReference>
<evidence type="ECO:0000256" key="4">
    <source>
        <dbReference type="ARBA" id="ARBA00012438"/>
    </source>
</evidence>
<dbReference type="Pfam" id="PF00512">
    <property type="entry name" value="HisKA"/>
    <property type="match status" value="1"/>
</dbReference>
<evidence type="ECO:0000256" key="12">
    <source>
        <dbReference type="ARBA" id="ARBA00023136"/>
    </source>
</evidence>
<dbReference type="InterPro" id="IPR004358">
    <property type="entry name" value="Sig_transdc_His_kin-like_C"/>
</dbReference>
<comment type="caution">
    <text evidence="15">The sequence shown here is derived from an EMBL/GenBank/DDBJ whole genome shotgun (WGS) entry which is preliminary data.</text>
</comment>
<evidence type="ECO:0000256" key="11">
    <source>
        <dbReference type="ARBA" id="ARBA00023012"/>
    </source>
</evidence>
<keyword evidence="11" id="KW-0902">Two-component regulatory system</keyword>
<dbReference type="Proteomes" id="UP000306113">
    <property type="component" value="Unassembled WGS sequence"/>
</dbReference>
<dbReference type="InterPro" id="IPR036097">
    <property type="entry name" value="HisK_dim/P_sf"/>
</dbReference>
<dbReference type="SMART" id="SM00387">
    <property type="entry name" value="HATPase_c"/>
    <property type="match status" value="1"/>
</dbReference>
<dbReference type="OrthoDB" id="9801651at2"/>
<keyword evidence="7" id="KW-0808">Transferase</keyword>
<feature type="transmembrane region" description="Helical" evidence="13">
    <location>
        <begin position="76"/>
        <end position="97"/>
    </location>
</feature>
<feature type="transmembrane region" description="Helical" evidence="13">
    <location>
        <begin position="46"/>
        <end position="64"/>
    </location>
</feature>
<feature type="transmembrane region" description="Helical" evidence="13">
    <location>
        <begin position="15"/>
        <end position="34"/>
    </location>
</feature>
<proteinExistence type="predicted"/>
<evidence type="ECO:0000259" key="14">
    <source>
        <dbReference type="PROSITE" id="PS50109"/>
    </source>
</evidence>